<dbReference type="SUPFAM" id="SSF52980">
    <property type="entry name" value="Restriction endonuclease-like"/>
    <property type="match status" value="1"/>
</dbReference>
<dbReference type="Pfam" id="PF09195">
    <property type="entry name" value="Endonuc-BglII"/>
    <property type="match status" value="1"/>
</dbReference>
<dbReference type="OrthoDB" id="1956808at2"/>
<keyword evidence="2" id="KW-1185">Reference proteome</keyword>
<keyword evidence="1" id="KW-0540">Nuclease</keyword>
<dbReference type="RefSeq" id="WP_106160259.1">
    <property type="nucleotide sequence ID" value="NZ_PVTT01000002.1"/>
</dbReference>
<comment type="caution">
    <text evidence="1">The sequence shown here is derived from an EMBL/GenBank/DDBJ whole genome shotgun (WGS) entry which is preliminary data.</text>
</comment>
<accession>A0A2T0X0U4</accession>
<dbReference type="Proteomes" id="UP000238801">
    <property type="component" value="Unassembled WGS sequence"/>
</dbReference>
<gene>
    <name evidence="1" type="ORF">BCF33_1418</name>
</gene>
<evidence type="ECO:0000313" key="1">
    <source>
        <dbReference type="EMBL" id="PRY92569.1"/>
    </source>
</evidence>
<sequence>MTDELPFEGDEPEEEVFDVSSGKFADPPEVVGLFVPADILEKFECYSYRNAAGLLANRFPDEAEEVWSALRAFDITEAMIRTPGGNKSTIAKHVDGIMPPDWTETRLSGDLTINLWHAKKKDELLRSYVRKGYLDGHRIDFVKGQIAFDLEWNSKDQTFDRDLYAFSSFYAAGAISIGLMLTRGNELDTDYFRRLGKVLTKKGTEGSEPVYKKFGASTTWMGKLLYRLDADRNGGCPVLAFGITKQCIRPE</sequence>
<keyword evidence="1" id="KW-0255">Endonuclease</keyword>
<dbReference type="InterPro" id="IPR011335">
    <property type="entry name" value="Restrct_endonuc-II-like"/>
</dbReference>
<proteinExistence type="predicted"/>
<evidence type="ECO:0000313" key="2">
    <source>
        <dbReference type="Proteomes" id="UP000238801"/>
    </source>
</evidence>
<keyword evidence="1" id="KW-0378">Hydrolase</keyword>
<name>A0A2T0X0U4_9RHOB</name>
<dbReference type="GO" id="GO:0009036">
    <property type="term" value="F:type II site-specific deoxyribonuclease activity"/>
    <property type="evidence" value="ECO:0007669"/>
    <property type="project" value="InterPro"/>
</dbReference>
<dbReference type="GO" id="GO:0009307">
    <property type="term" value="P:DNA restriction-modification system"/>
    <property type="evidence" value="ECO:0007669"/>
    <property type="project" value="InterPro"/>
</dbReference>
<dbReference type="AlphaFoldDB" id="A0A2T0X0U4"/>
<dbReference type="InterPro" id="IPR015278">
    <property type="entry name" value="BglII-like"/>
</dbReference>
<reference evidence="1 2" key="1">
    <citation type="submission" date="2018-03" db="EMBL/GenBank/DDBJ databases">
        <title>Genomic Encyclopedia of Archaeal and Bacterial Type Strains, Phase II (KMG-II): from individual species to whole genera.</title>
        <authorList>
            <person name="Goeker M."/>
        </authorList>
    </citation>
    <scope>NUCLEOTIDE SEQUENCE [LARGE SCALE GENOMIC DNA]</scope>
    <source>
        <strain evidence="1 2">DSM 29318</strain>
    </source>
</reference>
<protein>
    <submittedName>
        <fullName evidence="1">Restriction endonuclease BglII</fullName>
    </submittedName>
</protein>
<organism evidence="1 2">
    <name type="scientific">Hasllibacter halocynthiae</name>
    <dbReference type="NCBI Taxonomy" id="595589"/>
    <lineage>
        <taxon>Bacteria</taxon>
        <taxon>Pseudomonadati</taxon>
        <taxon>Pseudomonadota</taxon>
        <taxon>Alphaproteobacteria</taxon>
        <taxon>Rhodobacterales</taxon>
        <taxon>Roseobacteraceae</taxon>
        <taxon>Hasllibacter</taxon>
    </lineage>
</organism>
<dbReference type="EMBL" id="PVTT01000002">
    <property type="protein sequence ID" value="PRY92569.1"/>
    <property type="molecule type" value="Genomic_DNA"/>
</dbReference>